<dbReference type="GO" id="GO:0003723">
    <property type="term" value="F:RNA binding"/>
    <property type="evidence" value="ECO:0007669"/>
    <property type="project" value="UniProtKB-UniRule"/>
</dbReference>
<dbReference type="EMBL" id="VJMJ01000093">
    <property type="protein sequence ID" value="KAF0735783.1"/>
    <property type="molecule type" value="Genomic_DNA"/>
</dbReference>
<keyword evidence="1 2" id="KW-0694">RNA-binding</keyword>
<dbReference type="InterPro" id="IPR000504">
    <property type="entry name" value="RRM_dom"/>
</dbReference>
<feature type="compositionally biased region" description="Basic and acidic residues" evidence="3">
    <location>
        <begin position="304"/>
        <end position="314"/>
    </location>
</feature>
<feature type="domain" description="RRM" evidence="4">
    <location>
        <begin position="1"/>
        <end position="86"/>
    </location>
</feature>
<evidence type="ECO:0000256" key="3">
    <source>
        <dbReference type="SAM" id="MobiDB-lite"/>
    </source>
</evidence>
<dbReference type="AlphaFoldDB" id="A0A6G0X7A8"/>
<feature type="compositionally biased region" description="Acidic residues" evidence="3">
    <location>
        <begin position="182"/>
        <end position="193"/>
    </location>
</feature>
<dbReference type="SUPFAM" id="SSF54928">
    <property type="entry name" value="RNA-binding domain, RBD"/>
    <property type="match status" value="1"/>
</dbReference>
<dbReference type="VEuPathDB" id="FungiDB:AeMF1_000897"/>
<feature type="region of interest" description="Disordered" evidence="3">
    <location>
        <begin position="111"/>
        <end position="314"/>
    </location>
</feature>
<feature type="region of interest" description="Disordered" evidence="3">
    <location>
        <begin position="565"/>
        <end position="671"/>
    </location>
</feature>
<feature type="region of interest" description="Disordered" evidence="3">
    <location>
        <begin position="341"/>
        <end position="390"/>
    </location>
</feature>
<dbReference type="Proteomes" id="UP000481153">
    <property type="component" value="Unassembled WGS sequence"/>
</dbReference>
<proteinExistence type="predicted"/>
<accession>A0A6G0X7A8</accession>
<dbReference type="InterPro" id="IPR035979">
    <property type="entry name" value="RBD_domain_sf"/>
</dbReference>
<evidence type="ECO:0000256" key="2">
    <source>
        <dbReference type="PROSITE-ProRule" id="PRU00176"/>
    </source>
</evidence>
<protein>
    <recommendedName>
        <fullName evidence="4">RRM domain-containing protein</fullName>
    </recommendedName>
</protein>
<feature type="compositionally biased region" description="Basic and acidic residues" evidence="3">
    <location>
        <begin position="605"/>
        <end position="621"/>
    </location>
</feature>
<evidence type="ECO:0000259" key="4">
    <source>
        <dbReference type="PROSITE" id="PS50102"/>
    </source>
</evidence>
<feature type="compositionally biased region" description="Acidic residues" evidence="3">
    <location>
        <begin position="160"/>
        <end position="171"/>
    </location>
</feature>
<comment type="caution">
    <text evidence="5">The sequence shown here is derived from an EMBL/GenBank/DDBJ whole genome shotgun (WGS) entry which is preliminary data.</text>
</comment>
<feature type="compositionally biased region" description="Acidic residues" evidence="3">
    <location>
        <begin position="349"/>
        <end position="359"/>
    </location>
</feature>
<keyword evidence="6" id="KW-1185">Reference proteome</keyword>
<feature type="region of interest" description="Disordered" evidence="3">
    <location>
        <begin position="508"/>
        <end position="550"/>
    </location>
</feature>
<dbReference type="InterPro" id="IPR012677">
    <property type="entry name" value="Nucleotide-bd_a/b_plait_sf"/>
</dbReference>
<name>A0A6G0X7A8_9STRA</name>
<organism evidence="5 6">
    <name type="scientific">Aphanomyces euteiches</name>
    <dbReference type="NCBI Taxonomy" id="100861"/>
    <lineage>
        <taxon>Eukaryota</taxon>
        <taxon>Sar</taxon>
        <taxon>Stramenopiles</taxon>
        <taxon>Oomycota</taxon>
        <taxon>Saprolegniomycetes</taxon>
        <taxon>Saprolegniales</taxon>
        <taxon>Verrucalvaceae</taxon>
        <taxon>Aphanomyces</taxon>
    </lineage>
</organism>
<feature type="compositionally biased region" description="Acidic residues" evidence="3">
    <location>
        <begin position="643"/>
        <end position="662"/>
    </location>
</feature>
<feature type="compositionally biased region" description="Acidic residues" evidence="3">
    <location>
        <begin position="208"/>
        <end position="219"/>
    </location>
</feature>
<dbReference type="PROSITE" id="PS50102">
    <property type="entry name" value="RRM"/>
    <property type="match status" value="1"/>
</dbReference>
<gene>
    <name evidence="5" type="ORF">Ae201684_007788</name>
</gene>
<dbReference type="PANTHER" id="PTHR48029:SF1">
    <property type="entry name" value="NUCLEOLAR PROTEIN 8"/>
    <property type="match status" value="1"/>
</dbReference>
<evidence type="ECO:0000313" key="6">
    <source>
        <dbReference type="Proteomes" id="UP000481153"/>
    </source>
</evidence>
<dbReference type="Gene3D" id="3.30.70.330">
    <property type="match status" value="1"/>
</dbReference>
<reference evidence="5 6" key="1">
    <citation type="submission" date="2019-07" db="EMBL/GenBank/DDBJ databases">
        <title>Genomics analysis of Aphanomyces spp. identifies a new class of oomycete effector associated with host adaptation.</title>
        <authorList>
            <person name="Gaulin E."/>
        </authorList>
    </citation>
    <scope>NUCLEOTIDE SEQUENCE [LARGE SCALE GENOMIC DNA]</scope>
    <source>
        <strain evidence="5 6">ATCC 201684</strain>
    </source>
</reference>
<evidence type="ECO:0000313" key="5">
    <source>
        <dbReference type="EMBL" id="KAF0735783.1"/>
    </source>
</evidence>
<sequence>MRIYVGRLPADASRGDLQDRFQRLLPSNVFITTVDLMSNSNASDFAYVEIQSSDPEAEATAAKALVNGYHNTKWKGKRLRVEPALPDYMARLQAEWNDAEVQKQELEAARQAALRGGTSTSTDLTLKPSKRFKGSKTTFDEEGNAIVQVEPPKHKPEVGSADDDVSSESSDDIERPAAAEELSSESSDEEMDPEQVPAPVAKKRLEDLSSESSDEEEQESAVPEPKSKTKQLELSSESSDDDDGVDEIATKLSSPAKAATTPRPSKASVAPKVAPSRPVLDDETSSTSSDSDASPAKPATSIKTEIERREEANKRRLAALAEKQAQAAASKAKAVVVAASGNKKITFDSDGEEDADENAAEERAQKSKKSLFGDSDDEEEDGLVSFRPEFAGPEGKKLFEMQKRFGGDDRFRLDERFMDEFAADDDDSGDANQDVDDTIQTWRVLDEADVAAQAAADKAEQLRALELLQDLFPDMKIDKTKWTLLEDAAPDQKQLGWLASMRRYDPRDEATAKTMEQQVEPKDFPEEAPSDEETSAKKKWVDAPLPPPSEERYFAATTELSTMFSRVRSNSEDGEAMEAALDGVGGKPATSSVFSFAAMFEPQQEDNKPDDKDDLKEKHNQDDDDEASRAWHFTDGLFNRDDDKDESTDGEEDNEEHADNDDEKAGGATVLKRPIQEVLAFGATFHKPEWTPQRETEWIALRKTYTVDFRRKHKQAIKNRKQAKKQQHAKK</sequence>
<evidence type="ECO:0000256" key="1">
    <source>
        <dbReference type="ARBA" id="ARBA00022884"/>
    </source>
</evidence>
<feature type="compositionally biased region" description="Low complexity" evidence="3">
    <location>
        <begin position="285"/>
        <end position="301"/>
    </location>
</feature>
<dbReference type="PANTHER" id="PTHR48029">
    <property type="entry name" value="NUCLEOLAR PROTEIN 8"/>
    <property type="match status" value="1"/>
</dbReference>